<proteinExistence type="inferred from homology"/>
<dbReference type="GO" id="GO:0032259">
    <property type="term" value="P:methylation"/>
    <property type="evidence" value="ECO:0007669"/>
    <property type="project" value="UniProtKB-KW"/>
</dbReference>
<evidence type="ECO:0000256" key="2">
    <source>
        <dbReference type="ARBA" id="ARBA00022603"/>
    </source>
</evidence>
<evidence type="ECO:0000313" key="7">
    <source>
        <dbReference type="Proteomes" id="UP000614601"/>
    </source>
</evidence>
<dbReference type="AlphaFoldDB" id="A0A811KE34"/>
<keyword evidence="7" id="KW-1185">Reference proteome</keyword>
<protein>
    <recommendedName>
        <fullName evidence="8">NNMT/PNMT/TEMT family protein</fullName>
    </recommendedName>
</protein>
<comment type="similarity">
    <text evidence="1">Belongs to the class I-like SAM-binding methyltransferase superfamily. NNMT/PNMT/TEMT family.</text>
</comment>
<evidence type="ECO:0000256" key="3">
    <source>
        <dbReference type="ARBA" id="ARBA00022679"/>
    </source>
</evidence>
<dbReference type="EMBL" id="CAJFCW020000003">
    <property type="protein sequence ID" value="CAG9102985.1"/>
    <property type="molecule type" value="Genomic_DNA"/>
</dbReference>
<dbReference type="EMBL" id="CAJFDH010000003">
    <property type="protein sequence ID" value="CAD5214600.1"/>
    <property type="molecule type" value="Genomic_DNA"/>
</dbReference>
<keyword evidence="4" id="KW-0949">S-adenosyl-L-methionine</keyword>
<keyword evidence="3" id="KW-0808">Transferase</keyword>
<dbReference type="Proteomes" id="UP000614601">
    <property type="component" value="Unassembled WGS sequence"/>
</dbReference>
<evidence type="ECO:0008006" key="8">
    <source>
        <dbReference type="Google" id="ProtNLM"/>
    </source>
</evidence>
<keyword evidence="2" id="KW-0489">Methyltransferase</keyword>
<dbReference type="InterPro" id="IPR029063">
    <property type="entry name" value="SAM-dependent_MTases_sf"/>
</dbReference>
<dbReference type="InterPro" id="IPR000940">
    <property type="entry name" value="NNMT_TEMT_trans"/>
</dbReference>
<dbReference type="SUPFAM" id="SSF53335">
    <property type="entry name" value="S-adenosyl-L-methionine-dependent methyltransferases"/>
    <property type="match status" value="1"/>
</dbReference>
<reference evidence="6" key="1">
    <citation type="submission" date="2020-09" db="EMBL/GenBank/DDBJ databases">
        <authorList>
            <person name="Kikuchi T."/>
        </authorList>
    </citation>
    <scope>NUCLEOTIDE SEQUENCE</scope>
    <source>
        <strain evidence="6">SH1</strain>
    </source>
</reference>
<evidence type="ECO:0000256" key="5">
    <source>
        <dbReference type="SAM" id="MobiDB-lite"/>
    </source>
</evidence>
<dbReference type="PANTHER" id="PTHR10867">
    <property type="entry name" value="NNMT/PNMT/TEMT FAMILY MEMBER"/>
    <property type="match status" value="1"/>
</dbReference>
<dbReference type="PROSITE" id="PS51681">
    <property type="entry name" value="SAM_MT_NNMT_PNMT_TEMT"/>
    <property type="match status" value="1"/>
</dbReference>
<dbReference type="GO" id="GO:0008170">
    <property type="term" value="F:N-methyltransferase activity"/>
    <property type="evidence" value="ECO:0007669"/>
    <property type="project" value="TreeGrafter"/>
</dbReference>
<dbReference type="Proteomes" id="UP000783686">
    <property type="component" value="Unassembled WGS sequence"/>
</dbReference>
<dbReference type="PANTHER" id="PTHR10867:SF17">
    <property type="entry name" value="NICOTINAMIDE N-METHYLTRANSFERASE"/>
    <property type="match status" value="1"/>
</dbReference>
<name>A0A811KE34_9BILA</name>
<accession>A0A811KE34</accession>
<dbReference type="Pfam" id="PF01234">
    <property type="entry name" value="NNMT_PNMT_TEMT"/>
    <property type="match status" value="1"/>
</dbReference>
<feature type="region of interest" description="Disordered" evidence="5">
    <location>
        <begin position="1"/>
        <end position="23"/>
    </location>
</feature>
<dbReference type="Gene3D" id="3.40.50.150">
    <property type="entry name" value="Vaccinia Virus protein VP39"/>
    <property type="match status" value="1"/>
</dbReference>
<dbReference type="OrthoDB" id="10050085at2759"/>
<evidence type="ECO:0000256" key="4">
    <source>
        <dbReference type="ARBA" id="ARBA00022691"/>
    </source>
</evidence>
<sequence>MAAPTVETPSTEENPDDEPWPLLNAKDHAEQFDPTKYLEGFYKTAKEDLAMQIVLFFLPGILYRLPNEVEDVLDLGAGPTVYIPIAMRHKAKNIYSSDFAEINRAAVTAWLKNQSDFDWTNVCEWIKSIEASKDTPEAMQDNARDIMKGVLAVNVHNPSPITGVHYQKDQTVPVPKQFDAVCTVFCLEYASETLEEYEQAVYNAGSLVKTGGYIVQGGVLEAHEYGFGGRRFKCHFLTKDQLVTALKKSGFETNDKNGFKLIVSDEIFLLVAKKL</sequence>
<evidence type="ECO:0000256" key="1">
    <source>
        <dbReference type="ARBA" id="ARBA00007996"/>
    </source>
</evidence>
<dbReference type="GO" id="GO:0005829">
    <property type="term" value="C:cytosol"/>
    <property type="evidence" value="ECO:0007669"/>
    <property type="project" value="TreeGrafter"/>
</dbReference>
<gene>
    <name evidence="6" type="ORF">BOKJ2_LOCUS5674</name>
</gene>
<comment type="caution">
    <text evidence="6">The sequence shown here is derived from an EMBL/GenBank/DDBJ whole genome shotgun (WGS) entry which is preliminary data.</text>
</comment>
<organism evidence="6 7">
    <name type="scientific">Bursaphelenchus okinawaensis</name>
    <dbReference type="NCBI Taxonomy" id="465554"/>
    <lineage>
        <taxon>Eukaryota</taxon>
        <taxon>Metazoa</taxon>
        <taxon>Ecdysozoa</taxon>
        <taxon>Nematoda</taxon>
        <taxon>Chromadorea</taxon>
        <taxon>Rhabditida</taxon>
        <taxon>Tylenchina</taxon>
        <taxon>Tylenchomorpha</taxon>
        <taxon>Aphelenchoidea</taxon>
        <taxon>Aphelenchoididae</taxon>
        <taxon>Bursaphelenchus</taxon>
    </lineage>
</organism>
<evidence type="ECO:0000313" key="6">
    <source>
        <dbReference type="EMBL" id="CAD5214600.1"/>
    </source>
</evidence>